<evidence type="ECO:0000313" key="2">
    <source>
        <dbReference type="EMBL" id="ORY42096.1"/>
    </source>
</evidence>
<feature type="transmembrane region" description="Helical" evidence="1">
    <location>
        <begin position="236"/>
        <end position="258"/>
    </location>
</feature>
<accession>A0A1Y2C580</accession>
<comment type="caution">
    <text evidence="2">The sequence shown here is derived from an EMBL/GenBank/DDBJ whole genome shotgun (WGS) entry which is preliminary data.</text>
</comment>
<feature type="transmembrane region" description="Helical" evidence="1">
    <location>
        <begin position="71"/>
        <end position="88"/>
    </location>
</feature>
<keyword evidence="1" id="KW-1133">Transmembrane helix</keyword>
<feature type="transmembrane region" description="Helical" evidence="1">
    <location>
        <begin position="285"/>
        <end position="311"/>
    </location>
</feature>
<sequence>MLTFEELDALQATRSYFIEDRTDASVIDWIRSKGTNFTCYINYLNSLDNEKELNNKIDVIRTIIYAFNKPLQFTFFYWTLLLFILHKFNFKKPLMKIILVHFILRSIGDILNKLGDLMPNYYATTKTVTSTNETIYGCQFNSPSPEMHPLKWVLTRQIGCIFWCIGEIVADWYPLLRTKAVCDDKKSIRTIYVTCGIFNFFKILLIIYHFTLSPSKLYTDEGVYDKKAIDMFYFKYWVIQLSIIYASAIYDASVYFVLKRYFDKMNNYSEFGFIAKFKAISEYRILISAVVCAIFLPIISLTILMKFYYYIRYDYHNLEFSFDEIRQTINNVQYFMIFIDQILLINSRNETALEISRPKSTMLSPGNSNNDIYKSNSITSNNIISSSNAYNSNNIMSSTNTISNNNIISSANAINNNNNTNYYKNKYSTNNTSMSNPGVLLKNNTSNYLYSNSYSNQNLRRSNSNYLFNYTKSSTEPIIKIGNTNNDEKVKNIGHSRSVYN</sequence>
<dbReference type="EMBL" id="MCOG01000121">
    <property type="protein sequence ID" value="ORY42096.1"/>
    <property type="molecule type" value="Genomic_DNA"/>
</dbReference>
<protein>
    <submittedName>
        <fullName evidence="2">Uncharacterized protein</fullName>
    </submittedName>
</protein>
<name>A0A1Y2C580_9FUNG</name>
<keyword evidence="3" id="KW-1185">Reference proteome</keyword>
<proteinExistence type="predicted"/>
<gene>
    <name evidence="2" type="ORF">LY90DRAFT_671929</name>
</gene>
<dbReference type="STRING" id="1754190.A0A1Y2C580"/>
<organism evidence="2 3">
    <name type="scientific">Neocallimastix californiae</name>
    <dbReference type="NCBI Taxonomy" id="1754190"/>
    <lineage>
        <taxon>Eukaryota</taxon>
        <taxon>Fungi</taxon>
        <taxon>Fungi incertae sedis</taxon>
        <taxon>Chytridiomycota</taxon>
        <taxon>Chytridiomycota incertae sedis</taxon>
        <taxon>Neocallimastigomycetes</taxon>
        <taxon>Neocallimastigales</taxon>
        <taxon>Neocallimastigaceae</taxon>
        <taxon>Neocallimastix</taxon>
    </lineage>
</organism>
<dbReference type="AlphaFoldDB" id="A0A1Y2C580"/>
<keyword evidence="1" id="KW-0812">Transmembrane</keyword>
<evidence type="ECO:0000313" key="3">
    <source>
        <dbReference type="Proteomes" id="UP000193920"/>
    </source>
</evidence>
<evidence type="ECO:0000256" key="1">
    <source>
        <dbReference type="SAM" id="Phobius"/>
    </source>
</evidence>
<feature type="transmembrane region" description="Helical" evidence="1">
    <location>
        <begin position="191"/>
        <end position="210"/>
    </location>
</feature>
<reference evidence="2 3" key="1">
    <citation type="submission" date="2016-08" db="EMBL/GenBank/DDBJ databases">
        <title>A Parts List for Fungal Cellulosomes Revealed by Comparative Genomics.</title>
        <authorList>
            <consortium name="DOE Joint Genome Institute"/>
            <person name="Haitjema C.H."/>
            <person name="Gilmore S.P."/>
            <person name="Henske J.K."/>
            <person name="Solomon K.V."/>
            <person name="De Groot R."/>
            <person name="Kuo A."/>
            <person name="Mondo S.J."/>
            <person name="Salamov A.A."/>
            <person name="Labutti K."/>
            <person name="Zhao Z."/>
            <person name="Chiniquy J."/>
            <person name="Barry K."/>
            <person name="Brewer H.M."/>
            <person name="Purvine S.O."/>
            <person name="Wright A.T."/>
            <person name="Boxma B."/>
            <person name="Van Alen T."/>
            <person name="Hackstein J.H."/>
            <person name="Baker S.E."/>
            <person name="Grigoriev I.V."/>
            <person name="O'Malley M.A."/>
        </authorList>
    </citation>
    <scope>NUCLEOTIDE SEQUENCE [LARGE SCALE GENOMIC DNA]</scope>
    <source>
        <strain evidence="2 3">G1</strain>
    </source>
</reference>
<keyword evidence="1" id="KW-0472">Membrane</keyword>
<dbReference type="Proteomes" id="UP000193920">
    <property type="component" value="Unassembled WGS sequence"/>
</dbReference>